<dbReference type="EMBL" id="AP015037">
    <property type="protein sequence ID" value="BAT85591.1"/>
    <property type="molecule type" value="Genomic_DNA"/>
</dbReference>
<organism evidence="2 3">
    <name type="scientific">Vigna angularis var. angularis</name>
    <dbReference type="NCBI Taxonomy" id="157739"/>
    <lineage>
        <taxon>Eukaryota</taxon>
        <taxon>Viridiplantae</taxon>
        <taxon>Streptophyta</taxon>
        <taxon>Embryophyta</taxon>
        <taxon>Tracheophyta</taxon>
        <taxon>Spermatophyta</taxon>
        <taxon>Magnoliopsida</taxon>
        <taxon>eudicotyledons</taxon>
        <taxon>Gunneridae</taxon>
        <taxon>Pentapetalae</taxon>
        <taxon>rosids</taxon>
        <taxon>fabids</taxon>
        <taxon>Fabales</taxon>
        <taxon>Fabaceae</taxon>
        <taxon>Papilionoideae</taxon>
        <taxon>50 kb inversion clade</taxon>
        <taxon>NPAAA clade</taxon>
        <taxon>indigoferoid/millettioid clade</taxon>
        <taxon>Phaseoleae</taxon>
        <taxon>Vigna</taxon>
    </lineage>
</organism>
<feature type="region of interest" description="Disordered" evidence="1">
    <location>
        <begin position="1"/>
        <end position="36"/>
    </location>
</feature>
<feature type="compositionally biased region" description="Polar residues" evidence="1">
    <location>
        <begin position="1"/>
        <end position="11"/>
    </location>
</feature>
<gene>
    <name evidence="2" type="primary">Vigan.04G315400</name>
    <name evidence="2" type="ORF">VIGAN_04315400</name>
</gene>
<dbReference type="AlphaFoldDB" id="A0A0S3RYE0"/>
<evidence type="ECO:0000313" key="3">
    <source>
        <dbReference type="Proteomes" id="UP000291084"/>
    </source>
</evidence>
<name>A0A0S3RYE0_PHAAN</name>
<evidence type="ECO:0000313" key="2">
    <source>
        <dbReference type="EMBL" id="BAT85591.1"/>
    </source>
</evidence>
<keyword evidence="3" id="KW-1185">Reference proteome</keyword>
<accession>A0A0S3RYE0</accession>
<sequence length="79" mass="8161">MLKPISTQAATNPHMIAAQGSTTAHPPVTAANPPSKPLHTSVTFQCPVCIRFANSVVSAAEHPARVVVTAVLPTALHCP</sequence>
<evidence type="ECO:0000256" key="1">
    <source>
        <dbReference type="SAM" id="MobiDB-lite"/>
    </source>
</evidence>
<reference evidence="2 3" key="1">
    <citation type="journal article" date="2015" name="Sci. Rep.">
        <title>The power of single molecule real-time sequencing technology in the de novo assembly of a eukaryotic genome.</title>
        <authorList>
            <person name="Sakai H."/>
            <person name="Naito K."/>
            <person name="Ogiso-Tanaka E."/>
            <person name="Takahashi Y."/>
            <person name="Iseki K."/>
            <person name="Muto C."/>
            <person name="Satou K."/>
            <person name="Teruya K."/>
            <person name="Shiroma A."/>
            <person name="Shimoji M."/>
            <person name="Hirano T."/>
            <person name="Itoh T."/>
            <person name="Kaga A."/>
            <person name="Tomooka N."/>
        </authorList>
    </citation>
    <scope>NUCLEOTIDE SEQUENCE [LARGE SCALE GENOMIC DNA]</scope>
    <source>
        <strain evidence="3">cv. Shumari</strain>
    </source>
</reference>
<protein>
    <submittedName>
        <fullName evidence="2">Uncharacterized protein</fullName>
    </submittedName>
</protein>
<proteinExistence type="predicted"/>
<dbReference type="Proteomes" id="UP000291084">
    <property type="component" value="Chromosome 4"/>
</dbReference>